<dbReference type="Gene3D" id="1.25.20.10">
    <property type="entry name" value="Bacterial muramidases"/>
    <property type="match status" value="1"/>
</dbReference>
<dbReference type="InterPro" id="IPR008939">
    <property type="entry name" value="Lytic_TGlycosylase_superhlx_U"/>
</dbReference>
<feature type="domain" description="Lytic transglycosylase superhelical linker" evidence="5">
    <location>
        <begin position="410"/>
        <end position="473"/>
    </location>
</feature>
<protein>
    <submittedName>
        <fullName evidence="6">Soluble lytic murein transglycosylase</fullName>
        <ecNumber evidence="6">4.2.2.-</ecNumber>
    </submittedName>
</protein>
<evidence type="ECO:0000256" key="3">
    <source>
        <dbReference type="SAM" id="SignalP"/>
    </source>
</evidence>
<dbReference type="Pfam" id="PF14718">
    <property type="entry name" value="SLT_L"/>
    <property type="match status" value="1"/>
</dbReference>
<evidence type="ECO:0000259" key="4">
    <source>
        <dbReference type="Pfam" id="PF01464"/>
    </source>
</evidence>
<reference evidence="6" key="1">
    <citation type="submission" date="2021-12" db="EMBL/GenBank/DDBJ databases">
        <authorList>
            <person name="Rodrigo-Torres L."/>
            <person name="Arahal R. D."/>
            <person name="Lucena T."/>
        </authorList>
    </citation>
    <scope>NUCLEOTIDE SEQUENCE</scope>
    <source>
        <strain evidence="6">CECT 8226</strain>
    </source>
</reference>
<feature type="signal peptide" evidence="3">
    <location>
        <begin position="1"/>
        <end position="25"/>
    </location>
</feature>
<dbReference type="EC" id="4.2.2.-" evidence="6"/>
<dbReference type="PANTHER" id="PTHR37423">
    <property type="entry name" value="SOLUBLE LYTIC MUREIN TRANSGLYCOSYLASE-RELATED"/>
    <property type="match status" value="1"/>
</dbReference>
<evidence type="ECO:0000259" key="5">
    <source>
        <dbReference type="Pfam" id="PF14718"/>
    </source>
</evidence>
<keyword evidence="6" id="KW-0456">Lyase</keyword>
<sequence>MFSFSKARYCVTLFAGILLAPSSLAAEDDVVNQQRELYDQAQSLIDQKKLSEAKRITRRISDYPLTPYLHYRLFSAELKDKSPQQVEAFIEQFQSLPFSTRIRAPYLDHLYRQNKWQTIADFQPSEPSGERYQCIYYYAQLKVGEQKLAYSGADKLWNSGKSVSDRCDALFADWNKAGLRTDDKVLERMELAFQQRNDSLIRYLNKQLKTQSGQAQGKALAALFNDPKTVTSFASKNYQDLSRENLAKLAFEKYARQDSQQARQVLEQLKQQGNLSEHSYTQMENYLAARYMSTDSALDAAWRDKVLSKTTNQTSLERRTRLAITNADWQGIAQWIALMAEEERDSIRWQYWLARSEIGSGKQQQGEQRLNAIMGQRNFYSAAAATYFGVPIQYPVTSTTYQKERLAPYQTSLLRIDELIKQDKITAAKSEWRYLLSRVDKTNKQQLAAYAANQNWHHLTVVATISAKMWDNLGLRFPVAHKWWFDFYAKRLELDPTLLMSLARQESAMDVEARSPVGARGIMQIMPKTARYTAKKHNISYQGASQLYSVGKNIEIGSNYLNDLLQQYEGNRIFALAAYNAGPSRVKRWRENSSQQLDAIAFVEAIPFRETRGYVQNILMFQVYYYQLMANTSPLLTQQEAKLRY</sequence>
<evidence type="ECO:0000313" key="7">
    <source>
        <dbReference type="Proteomes" id="UP000838160"/>
    </source>
</evidence>
<organism evidence="6 7">
    <name type="scientific">Vibrio hippocampi</name>
    <dbReference type="NCBI Taxonomy" id="654686"/>
    <lineage>
        <taxon>Bacteria</taxon>
        <taxon>Pseudomonadati</taxon>
        <taxon>Pseudomonadota</taxon>
        <taxon>Gammaproteobacteria</taxon>
        <taxon>Vibrionales</taxon>
        <taxon>Vibrionaceae</taxon>
        <taxon>Vibrio</taxon>
    </lineage>
</organism>
<dbReference type="SUPFAM" id="SSF48435">
    <property type="entry name" value="Bacterial muramidases"/>
    <property type="match status" value="1"/>
</dbReference>
<evidence type="ECO:0000313" key="6">
    <source>
        <dbReference type="EMBL" id="CAH0527035.1"/>
    </source>
</evidence>
<dbReference type="Gene3D" id="1.10.530.10">
    <property type="match status" value="1"/>
</dbReference>
<dbReference type="InterPro" id="IPR023346">
    <property type="entry name" value="Lysozyme-like_dom_sf"/>
</dbReference>
<dbReference type="CDD" id="cd13401">
    <property type="entry name" value="Slt70-like"/>
    <property type="match status" value="1"/>
</dbReference>
<evidence type="ECO:0000256" key="1">
    <source>
        <dbReference type="ARBA" id="ARBA00007734"/>
    </source>
</evidence>
<dbReference type="EMBL" id="CAKLCM010000002">
    <property type="protein sequence ID" value="CAH0527035.1"/>
    <property type="molecule type" value="Genomic_DNA"/>
</dbReference>
<feature type="domain" description="Transglycosylase SLT" evidence="4">
    <location>
        <begin position="487"/>
        <end position="597"/>
    </location>
</feature>
<dbReference type="RefSeq" id="WP_237485203.1">
    <property type="nucleotide sequence ID" value="NZ_CAKLCM010000002.1"/>
</dbReference>
<dbReference type="GO" id="GO:0016829">
    <property type="term" value="F:lyase activity"/>
    <property type="evidence" value="ECO:0007669"/>
    <property type="project" value="UniProtKB-KW"/>
</dbReference>
<dbReference type="Pfam" id="PF01464">
    <property type="entry name" value="SLT"/>
    <property type="match status" value="1"/>
</dbReference>
<dbReference type="NCBIfam" id="NF008631">
    <property type="entry name" value="PRK11619.1"/>
    <property type="match status" value="1"/>
</dbReference>
<gene>
    <name evidence="6" type="primary">slt</name>
    <name evidence="6" type="ORF">VHP8226_02375</name>
</gene>
<dbReference type="Gene3D" id="1.10.1240.20">
    <property type="entry name" value="Lytic transglycosylase, superhelical linker domain"/>
    <property type="match status" value="1"/>
</dbReference>
<dbReference type="InterPro" id="IPR037061">
    <property type="entry name" value="Lytic_TGlycoase_superhlx_L_sf"/>
</dbReference>
<keyword evidence="2 3" id="KW-0732">Signal</keyword>
<dbReference type="Proteomes" id="UP000838160">
    <property type="component" value="Unassembled WGS sequence"/>
</dbReference>
<dbReference type="SUPFAM" id="SSF53955">
    <property type="entry name" value="Lysozyme-like"/>
    <property type="match status" value="1"/>
</dbReference>
<feature type="chain" id="PRO_5045516367" evidence="3">
    <location>
        <begin position="26"/>
        <end position="645"/>
    </location>
</feature>
<evidence type="ECO:0000256" key="2">
    <source>
        <dbReference type="ARBA" id="ARBA00022729"/>
    </source>
</evidence>
<accession>A0ABN8DIX8</accession>
<name>A0ABN8DIX8_9VIBR</name>
<keyword evidence="7" id="KW-1185">Reference proteome</keyword>
<proteinExistence type="inferred from homology"/>
<comment type="caution">
    <text evidence="6">The sequence shown here is derived from an EMBL/GenBank/DDBJ whole genome shotgun (WGS) entry which is preliminary data.</text>
</comment>
<dbReference type="InterPro" id="IPR012289">
    <property type="entry name" value="Lytic_TGlycosylase_superhlx_L"/>
</dbReference>
<dbReference type="InterPro" id="IPR008258">
    <property type="entry name" value="Transglycosylase_SLT_dom_1"/>
</dbReference>
<comment type="similarity">
    <text evidence="1">Belongs to the transglycosylase Slt family.</text>
</comment>
<dbReference type="PANTHER" id="PTHR37423:SF5">
    <property type="entry name" value="SOLUBLE LYTIC MUREIN TRANSGLYCOSYLASE"/>
    <property type="match status" value="1"/>
</dbReference>